<keyword evidence="1" id="KW-0472">Membrane</keyword>
<dbReference type="EMBL" id="MN740438">
    <property type="protein sequence ID" value="QHU26308.1"/>
    <property type="molecule type" value="Genomic_DNA"/>
</dbReference>
<keyword evidence="1" id="KW-0812">Transmembrane</keyword>
<feature type="transmembrane region" description="Helical" evidence="1">
    <location>
        <begin position="409"/>
        <end position="431"/>
    </location>
</feature>
<protein>
    <submittedName>
        <fullName evidence="2">Uncharacterized protein</fullName>
    </submittedName>
</protein>
<keyword evidence="1" id="KW-1133">Transmembrane helix</keyword>
<sequence>MATPTPGSQLYAITQQQVARYFAQIFLNQGADSSLVETYVANINSKGVGLTDQYATDQLKLLAEKTGIPLTRIAPLAMASLPSTTPTPVNTSGYSCPTNWAQIPSDPLNGLCMVTCGQNATSATTVDGYAYSYGPKSPYGSPVASTFPDSDSFCRMPVADRVNKIASMKPNDTTVMLNCSYDSNMKYQCKVAEKPMPTTAPLNTPYSTQLGACSKGRYDSPEVGAIRLYTKAECTDINGMWYQNGECIKKTGGSYSWDCRKQMSPPTTTPFTTPMPMPMPTPYSTPSTPITIPSSVDIITMIGSPTVLPFAIAQMDIIKDRLNDAFIKMNKQPDTDPAIAYTMKQMYELKNKKEIYDIQFAEQQQPFQTSRKGRDVTLQEYVLLFFYISLAIFTLSMMSYAFLQGEEPFTAGFYALCMGVGFALVFTMLIMRYG</sequence>
<proteinExistence type="predicted"/>
<reference evidence="2" key="1">
    <citation type="journal article" date="2020" name="Nature">
        <title>Giant virus diversity and host interactions through global metagenomics.</title>
        <authorList>
            <person name="Schulz F."/>
            <person name="Roux S."/>
            <person name="Paez-Espino D."/>
            <person name="Jungbluth S."/>
            <person name="Walsh D.A."/>
            <person name="Denef V.J."/>
            <person name="McMahon K.D."/>
            <person name="Konstantinidis K.T."/>
            <person name="Eloe-Fadrosh E.A."/>
            <person name="Kyrpides N.C."/>
            <person name="Woyke T."/>
        </authorList>
    </citation>
    <scope>NUCLEOTIDE SEQUENCE</scope>
    <source>
        <strain evidence="2">GVMAG-M-3300027759-16</strain>
    </source>
</reference>
<evidence type="ECO:0000313" key="2">
    <source>
        <dbReference type="EMBL" id="QHU26308.1"/>
    </source>
</evidence>
<evidence type="ECO:0000256" key="1">
    <source>
        <dbReference type="SAM" id="Phobius"/>
    </source>
</evidence>
<feature type="transmembrane region" description="Helical" evidence="1">
    <location>
        <begin position="381"/>
        <end position="403"/>
    </location>
</feature>
<name>A0A6C0L9G0_9ZZZZ</name>
<accession>A0A6C0L9G0</accession>
<dbReference type="AlphaFoldDB" id="A0A6C0L9G0"/>
<organism evidence="2">
    <name type="scientific">viral metagenome</name>
    <dbReference type="NCBI Taxonomy" id="1070528"/>
    <lineage>
        <taxon>unclassified sequences</taxon>
        <taxon>metagenomes</taxon>
        <taxon>organismal metagenomes</taxon>
    </lineage>
</organism>